<evidence type="ECO:0000313" key="4">
    <source>
        <dbReference type="Proteomes" id="UP000006039"/>
    </source>
</evidence>
<evidence type="ECO:0000313" key="2">
    <source>
        <dbReference type="EMBL" id="EJT69771.1"/>
    </source>
</evidence>
<sequence length="101" mass="11046">MRAMMDSAEGDKRRRREHHLDIHTAEPGDAAPGCRQERHCPSAHITGAALEAEWEGTASGRSRRYGSLAVHRMVGFTPSQPGRHRGITFEANVMSAGASPR</sequence>
<reference evidence="3" key="5">
    <citation type="submission" date="2018-04" db="UniProtKB">
        <authorList>
            <consortium name="EnsemblFungi"/>
        </authorList>
    </citation>
    <scope>IDENTIFICATION</scope>
    <source>
        <strain evidence="3">R3-111a-1</strain>
    </source>
</reference>
<gene>
    <name evidence="3" type="primary">20353112</name>
    <name evidence="2" type="ORF">GGTG_12654</name>
</gene>
<evidence type="ECO:0000256" key="1">
    <source>
        <dbReference type="SAM" id="MobiDB-lite"/>
    </source>
</evidence>
<dbReference type="VEuPathDB" id="FungiDB:GGTG_12654"/>
<dbReference type="RefSeq" id="XP_009228819.1">
    <property type="nucleotide sequence ID" value="XM_009230555.1"/>
</dbReference>
<dbReference type="EnsemblFungi" id="EJT69771">
    <property type="protein sequence ID" value="EJT69771"/>
    <property type="gene ID" value="GGTG_12654"/>
</dbReference>
<feature type="region of interest" description="Disordered" evidence="1">
    <location>
        <begin position="1"/>
        <end position="37"/>
    </location>
</feature>
<protein>
    <submittedName>
        <fullName evidence="2 3">Uncharacterized protein</fullName>
    </submittedName>
</protein>
<reference evidence="2" key="3">
    <citation type="submission" date="2010-09" db="EMBL/GenBank/DDBJ databases">
        <title>Annotation of Gaeumannomyces graminis var. tritici R3-111a-1.</title>
        <authorList>
            <consortium name="The Broad Institute Genome Sequencing Platform"/>
            <person name="Ma L.-J."/>
            <person name="Dead R."/>
            <person name="Young S.K."/>
            <person name="Zeng Q."/>
            <person name="Gargeya S."/>
            <person name="Fitzgerald M."/>
            <person name="Haas B."/>
            <person name="Abouelleil A."/>
            <person name="Alvarado L."/>
            <person name="Arachchi H.M."/>
            <person name="Berlin A."/>
            <person name="Brown A."/>
            <person name="Chapman S.B."/>
            <person name="Chen Z."/>
            <person name="Dunbar C."/>
            <person name="Freedman E."/>
            <person name="Gearin G."/>
            <person name="Gellesch M."/>
            <person name="Goldberg J."/>
            <person name="Griggs A."/>
            <person name="Gujja S."/>
            <person name="Heiman D."/>
            <person name="Howarth C."/>
            <person name="Larson L."/>
            <person name="Lui A."/>
            <person name="MacDonald P.J.P."/>
            <person name="Mehta T."/>
            <person name="Montmayeur A."/>
            <person name="Murphy C."/>
            <person name="Neiman D."/>
            <person name="Pearson M."/>
            <person name="Priest M."/>
            <person name="Roberts A."/>
            <person name="Saif S."/>
            <person name="Shea T."/>
            <person name="Shenoy N."/>
            <person name="Sisk P."/>
            <person name="Stolte C."/>
            <person name="Sykes S."/>
            <person name="Yandava C."/>
            <person name="Wortman J."/>
            <person name="Nusbaum C."/>
            <person name="Birren B."/>
        </authorList>
    </citation>
    <scope>NUCLEOTIDE SEQUENCE</scope>
    <source>
        <strain evidence="2">R3-111a-1</strain>
    </source>
</reference>
<reference evidence="2" key="2">
    <citation type="submission" date="2010-07" db="EMBL/GenBank/DDBJ databases">
        <authorList>
            <consortium name="The Broad Institute Genome Sequencing Platform"/>
            <consortium name="Broad Institute Genome Sequencing Center for Infectious Disease"/>
            <person name="Ma L.-J."/>
            <person name="Dead R."/>
            <person name="Young S."/>
            <person name="Zeng Q."/>
            <person name="Koehrsen M."/>
            <person name="Alvarado L."/>
            <person name="Berlin A."/>
            <person name="Chapman S.B."/>
            <person name="Chen Z."/>
            <person name="Freedman E."/>
            <person name="Gellesch M."/>
            <person name="Goldberg J."/>
            <person name="Griggs A."/>
            <person name="Gujja S."/>
            <person name="Heilman E.R."/>
            <person name="Heiman D."/>
            <person name="Hepburn T."/>
            <person name="Howarth C."/>
            <person name="Jen D."/>
            <person name="Larson L."/>
            <person name="Mehta T."/>
            <person name="Neiman D."/>
            <person name="Pearson M."/>
            <person name="Roberts A."/>
            <person name="Saif S."/>
            <person name="Shea T."/>
            <person name="Shenoy N."/>
            <person name="Sisk P."/>
            <person name="Stolte C."/>
            <person name="Sykes S."/>
            <person name="Walk T."/>
            <person name="White J."/>
            <person name="Yandava C."/>
            <person name="Haas B."/>
            <person name="Nusbaum C."/>
            <person name="Birren B."/>
        </authorList>
    </citation>
    <scope>NUCLEOTIDE SEQUENCE</scope>
    <source>
        <strain evidence="2">R3-111a-1</strain>
    </source>
</reference>
<dbReference type="GeneID" id="20353112"/>
<proteinExistence type="predicted"/>
<keyword evidence="4" id="KW-1185">Reference proteome</keyword>
<reference evidence="3" key="4">
    <citation type="journal article" date="2015" name="G3 (Bethesda)">
        <title>Genome sequences of three phytopathogenic species of the Magnaporthaceae family of fungi.</title>
        <authorList>
            <person name="Okagaki L.H."/>
            <person name="Nunes C.C."/>
            <person name="Sailsbery J."/>
            <person name="Clay B."/>
            <person name="Brown D."/>
            <person name="John T."/>
            <person name="Oh Y."/>
            <person name="Young N."/>
            <person name="Fitzgerald M."/>
            <person name="Haas B.J."/>
            <person name="Zeng Q."/>
            <person name="Young S."/>
            <person name="Adiconis X."/>
            <person name="Fan L."/>
            <person name="Levin J.Z."/>
            <person name="Mitchell T.K."/>
            <person name="Okubara P.A."/>
            <person name="Farman M.L."/>
            <person name="Kohn L.M."/>
            <person name="Birren B."/>
            <person name="Ma L.-J."/>
            <person name="Dean R.A."/>
        </authorList>
    </citation>
    <scope>NUCLEOTIDE SEQUENCE</scope>
    <source>
        <strain evidence="3">R3-111a-1</strain>
    </source>
</reference>
<accession>J3PGM5</accession>
<evidence type="ECO:0000313" key="3">
    <source>
        <dbReference type="EnsemblFungi" id="EJT69771"/>
    </source>
</evidence>
<name>J3PGM5_GAET3</name>
<dbReference type="AlphaFoldDB" id="J3PGM5"/>
<dbReference type="EMBL" id="GL385403">
    <property type="protein sequence ID" value="EJT69771.1"/>
    <property type="molecule type" value="Genomic_DNA"/>
</dbReference>
<dbReference type="Proteomes" id="UP000006039">
    <property type="component" value="Unassembled WGS sequence"/>
</dbReference>
<organism evidence="2">
    <name type="scientific">Gaeumannomyces tritici (strain R3-111a-1)</name>
    <name type="common">Wheat and barley take-all root rot fungus</name>
    <name type="synonym">Gaeumannomyces graminis var. tritici</name>
    <dbReference type="NCBI Taxonomy" id="644352"/>
    <lineage>
        <taxon>Eukaryota</taxon>
        <taxon>Fungi</taxon>
        <taxon>Dikarya</taxon>
        <taxon>Ascomycota</taxon>
        <taxon>Pezizomycotina</taxon>
        <taxon>Sordariomycetes</taxon>
        <taxon>Sordariomycetidae</taxon>
        <taxon>Magnaporthales</taxon>
        <taxon>Magnaporthaceae</taxon>
        <taxon>Gaeumannomyces</taxon>
    </lineage>
</organism>
<dbReference type="HOGENOM" id="CLU_2291894_0_0_1"/>
<reference evidence="4" key="1">
    <citation type="submission" date="2010-07" db="EMBL/GenBank/DDBJ databases">
        <title>The genome sequence of Gaeumannomyces graminis var. tritici strain R3-111a-1.</title>
        <authorList>
            <consortium name="The Broad Institute Genome Sequencing Platform"/>
            <person name="Ma L.-J."/>
            <person name="Dead R."/>
            <person name="Young S."/>
            <person name="Zeng Q."/>
            <person name="Koehrsen M."/>
            <person name="Alvarado L."/>
            <person name="Berlin A."/>
            <person name="Chapman S.B."/>
            <person name="Chen Z."/>
            <person name="Freedman E."/>
            <person name="Gellesch M."/>
            <person name="Goldberg J."/>
            <person name="Griggs A."/>
            <person name="Gujja S."/>
            <person name="Heilman E.R."/>
            <person name="Heiman D."/>
            <person name="Hepburn T."/>
            <person name="Howarth C."/>
            <person name="Jen D."/>
            <person name="Larson L."/>
            <person name="Mehta T."/>
            <person name="Neiman D."/>
            <person name="Pearson M."/>
            <person name="Roberts A."/>
            <person name="Saif S."/>
            <person name="Shea T."/>
            <person name="Shenoy N."/>
            <person name="Sisk P."/>
            <person name="Stolte C."/>
            <person name="Sykes S."/>
            <person name="Walk T."/>
            <person name="White J."/>
            <person name="Yandava C."/>
            <person name="Haas B."/>
            <person name="Nusbaum C."/>
            <person name="Birren B."/>
        </authorList>
    </citation>
    <scope>NUCLEOTIDE SEQUENCE [LARGE SCALE GENOMIC DNA]</scope>
    <source>
        <strain evidence="4">R3-111a-1</strain>
    </source>
</reference>